<dbReference type="InterPro" id="IPR032508">
    <property type="entry name" value="FecR_C"/>
</dbReference>
<dbReference type="PANTHER" id="PTHR30273:SF2">
    <property type="entry name" value="PROTEIN FECR"/>
    <property type="match status" value="1"/>
</dbReference>
<evidence type="ECO:0000256" key="1">
    <source>
        <dbReference type="SAM" id="Phobius"/>
    </source>
</evidence>
<organism evidence="4 5">
    <name type="scientific">Nibrella saemangeumensis</name>
    <dbReference type="NCBI Taxonomy" id="1084526"/>
    <lineage>
        <taxon>Bacteria</taxon>
        <taxon>Pseudomonadati</taxon>
        <taxon>Bacteroidota</taxon>
        <taxon>Cytophagia</taxon>
        <taxon>Cytophagales</taxon>
        <taxon>Spirosomataceae</taxon>
        <taxon>Nibrella</taxon>
    </lineage>
</organism>
<evidence type="ECO:0000259" key="2">
    <source>
        <dbReference type="Pfam" id="PF04773"/>
    </source>
</evidence>
<keyword evidence="5" id="KW-1185">Reference proteome</keyword>
<keyword evidence="1" id="KW-0472">Membrane</keyword>
<proteinExistence type="predicted"/>
<reference evidence="5" key="1">
    <citation type="journal article" date="2019" name="Int. J. Syst. Evol. Microbiol.">
        <title>The Global Catalogue of Microorganisms (GCM) 10K type strain sequencing project: providing services to taxonomists for standard genome sequencing and annotation.</title>
        <authorList>
            <consortium name="The Broad Institute Genomics Platform"/>
            <consortium name="The Broad Institute Genome Sequencing Center for Infectious Disease"/>
            <person name="Wu L."/>
            <person name="Ma J."/>
        </authorList>
    </citation>
    <scope>NUCLEOTIDE SEQUENCE [LARGE SCALE GENOMIC DNA]</scope>
    <source>
        <strain evidence="5">JCM 17927</strain>
    </source>
</reference>
<dbReference type="Pfam" id="PF04773">
    <property type="entry name" value="FecR"/>
    <property type="match status" value="1"/>
</dbReference>
<dbReference type="RefSeq" id="WP_345243173.1">
    <property type="nucleotide sequence ID" value="NZ_BAABHD010000024.1"/>
</dbReference>
<dbReference type="InterPro" id="IPR006860">
    <property type="entry name" value="FecR"/>
</dbReference>
<feature type="transmembrane region" description="Helical" evidence="1">
    <location>
        <begin position="91"/>
        <end position="110"/>
    </location>
</feature>
<dbReference type="Gene3D" id="3.55.50.30">
    <property type="match status" value="1"/>
</dbReference>
<protein>
    <submittedName>
        <fullName evidence="4">FecR family protein</fullName>
    </submittedName>
</protein>
<gene>
    <name evidence="4" type="ORF">GCM10023189_20620</name>
</gene>
<dbReference type="Gene3D" id="2.60.120.1440">
    <property type="match status" value="1"/>
</dbReference>
<evidence type="ECO:0000313" key="4">
    <source>
        <dbReference type="EMBL" id="GAA4454324.1"/>
    </source>
</evidence>
<feature type="domain" description="Protein FecR C-terminal" evidence="3">
    <location>
        <begin position="269"/>
        <end position="336"/>
    </location>
</feature>
<accession>A0ABP8MTZ0</accession>
<keyword evidence="1" id="KW-0812">Transmembrane</keyword>
<dbReference type="PIRSF" id="PIRSF018266">
    <property type="entry name" value="FecR"/>
    <property type="match status" value="1"/>
</dbReference>
<sequence length="342" mass="38833">MNYQQYTINDYLQDDDFLQWVFAPSVETDRHWQQVLQTYPEQRENLHQARQLILQLAKAEKRPDTSQTVSEIWDTIAERTRPQRQRPFFTYWWRVAAASVAILLLAYWGWQQWSTGSGDEMAFTNPTASPVWVALPDSSRVSLQPGSKVTYTDNKENQQREVRLTGQAFFQVTRNPQRPFLVFADQTITRVLGTSFWVKATPARKKVEVDVISGKVSVREDASSGKTQPEQVVLLPNQRVVYSTETGQLTPGLVEHPVALESSIPSDQLLFEDTSLKTITARLSSLYGIPISLLNKHLQACVFTGDVNNMSLYETLDLVCRSVKAKYEVRGMQIVITGAGCP</sequence>
<dbReference type="Pfam" id="PF16344">
    <property type="entry name" value="FecR_C"/>
    <property type="match status" value="1"/>
</dbReference>
<dbReference type="Proteomes" id="UP001501175">
    <property type="component" value="Unassembled WGS sequence"/>
</dbReference>
<dbReference type="PANTHER" id="PTHR30273">
    <property type="entry name" value="PERIPLASMIC SIGNAL SENSOR AND SIGMA FACTOR ACTIVATOR FECR-RELATED"/>
    <property type="match status" value="1"/>
</dbReference>
<dbReference type="InterPro" id="IPR012373">
    <property type="entry name" value="Ferrdict_sens_TM"/>
</dbReference>
<dbReference type="EMBL" id="BAABHD010000024">
    <property type="protein sequence ID" value="GAA4454324.1"/>
    <property type="molecule type" value="Genomic_DNA"/>
</dbReference>
<name>A0ABP8MTZ0_9BACT</name>
<comment type="caution">
    <text evidence="4">The sequence shown here is derived from an EMBL/GenBank/DDBJ whole genome shotgun (WGS) entry which is preliminary data.</text>
</comment>
<feature type="domain" description="FecR protein" evidence="2">
    <location>
        <begin position="131"/>
        <end position="216"/>
    </location>
</feature>
<keyword evidence="1" id="KW-1133">Transmembrane helix</keyword>
<evidence type="ECO:0000313" key="5">
    <source>
        <dbReference type="Proteomes" id="UP001501175"/>
    </source>
</evidence>
<evidence type="ECO:0000259" key="3">
    <source>
        <dbReference type="Pfam" id="PF16344"/>
    </source>
</evidence>